<protein>
    <submittedName>
        <fullName evidence="1">Uncharacterized protein</fullName>
    </submittedName>
</protein>
<dbReference type="AlphaFoldDB" id="A0A2T1GLE9"/>
<dbReference type="Proteomes" id="UP000238937">
    <property type="component" value="Unassembled WGS sequence"/>
</dbReference>
<evidence type="ECO:0000313" key="2">
    <source>
        <dbReference type="Proteomes" id="UP000238937"/>
    </source>
</evidence>
<sequence length="82" mass="9541">MDRNHTIEFAKLAQELYFCYEKLPPTKQLAAKILDRYINYIDPLCENDYARLAIFSTTSASIVDRFIARIATRWQAGKLLVI</sequence>
<dbReference type="EMBL" id="PVWO01000028">
    <property type="protein sequence ID" value="PSB58630.1"/>
    <property type="molecule type" value="Genomic_DNA"/>
</dbReference>
<accession>A0A2T1GLE9</accession>
<proteinExistence type="predicted"/>
<keyword evidence="2" id="KW-1185">Reference proteome</keyword>
<evidence type="ECO:0000313" key="1">
    <source>
        <dbReference type="EMBL" id="PSB58630.1"/>
    </source>
</evidence>
<gene>
    <name evidence="1" type="ORF">C7B77_03935</name>
</gene>
<organism evidence="1 2">
    <name type="scientific">Chamaesiphon polymorphus CCALA 037</name>
    <dbReference type="NCBI Taxonomy" id="2107692"/>
    <lineage>
        <taxon>Bacteria</taxon>
        <taxon>Bacillati</taxon>
        <taxon>Cyanobacteriota</taxon>
        <taxon>Cyanophyceae</taxon>
        <taxon>Gomontiellales</taxon>
        <taxon>Chamaesiphonaceae</taxon>
        <taxon>Chamaesiphon</taxon>
    </lineage>
</organism>
<dbReference type="RefSeq" id="WP_106300528.1">
    <property type="nucleotide sequence ID" value="NZ_PVWO01000028.1"/>
</dbReference>
<comment type="caution">
    <text evidence="1">The sequence shown here is derived from an EMBL/GenBank/DDBJ whole genome shotgun (WGS) entry which is preliminary data.</text>
</comment>
<name>A0A2T1GLE9_9CYAN</name>
<reference evidence="1 2" key="1">
    <citation type="submission" date="2018-03" db="EMBL/GenBank/DDBJ databases">
        <title>The ancient ancestry and fast evolution of plastids.</title>
        <authorList>
            <person name="Moore K.R."/>
            <person name="Magnabosco C."/>
            <person name="Momper L."/>
            <person name="Gold D.A."/>
            <person name="Bosak T."/>
            <person name="Fournier G.P."/>
        </authorList>
    </citation>
    <scope>NUCLEOTIDE SEQUENCE [LARGE SCALE GENOMIC DNA]</scope>
    <source>
        <strain evidence="1 2">CCALA 037</strain>
    </source>
</reference>